<sequence>MRSLYLLLILLGLTVSAHAQVAVNSLTCEHLVNPMPLDAKKPRLSWKLNSPQRNILQTAYQIRVASTADFGKKSLIWDSGKIPSAQSILQEYAGPALQSAKRYYWQVKVWDNQNNESLWSEAAWWEMGLLNPEDWKASWIEPELTVNTKSMPPPPLTRKEFSLRKKIQSARLYATSHGLNFMVINGKKVGEDLFTPGWTAYQDHLQYFVYDVSNLLTPGANAIGAVLGDGWYRGYLAWEDNRNVYGEKLGLLAQLVVTYTDGSQQIIGTDASWKAQNNSAIRMADLYNGETYDARMEIPNWSKPGFDDKGWWAVNVVSFPKNNLIAPQGPPVRRIQELKPQKIITTPQGDKVIDFGQNITGWIRFKVTGPAGTTVTIQHAEVLDKKGNFYTTNLRHAKCELNYTLKGVGEETFEPHFTFMGFRYIKIINYPGNLSAENFTAVVIHSDIKKTGDFTCSNPLLNQLQSNIQWGQRGNFLDVPTDCPQRDERLGWTGDAQAFSRTAAYNYQVAGFFNKWLNDLIADQGENGGVPHVIPDVLQRKEKKNITGSSGWGDVCTIAPWNLYQVYGDQRLLERQYNSMEKWVAWITTKAPDGLWKGGPHFGDWLFYQAQISNPTEKSGYTDPDYIATAFYANSVEILRKTAQVLGKKTDEAKYAALFDKIKKAFNHEYVAASGRTISDSQTSYVLGLNFNLFEEKNRAAATAQLVRDIKSRGNHLSTGFLGTPHLCHVLSDNGHTDVAYDLLFQESYPSWLYPVKMGATTIWERWDGIKPDSSFQDAGMNSFNHYAYGAIGDWMYRVTAGLEIGQVAYKHILIQPQPTPKLSFAKASFQSSYGEIVSGWERQGEKIKLTVKIPANTTATVTLPTKDASAVREGGNPVANAKNSAKGVVVEVGSGEYVFEF</sequence>
<feature type="domain" description="Alpha-L-rhamnosidase six-hairpin glycosidase" evidence="7">
    <location>
        <begin position="450"/>
        <end position="798"/>
    </location>
</feature>
<dbReference type="PANTHER" id="PTHR33307">
    <property type="entry name" value="ALPHA-RHAMNOSIDASE (EUROFUNG)"/>
    <property type="match status" value="1"/>
</dbReference>
<keyword evidence="3" id="KW-0378">Hydrolase</keyword>
<dbReference type="Gene3D" id="1.50.10.10">
    <property type="match status" value="1"/>
</dbReference>
<dbReference type="InterPro" id="IPR013783">
    <property type="entry name" value="Ig-like_fold"/>
</dbReference>
<dbReference type="OrthoDB" id="9815108at2"/>
<evidence type="ECO:0000259" key="7">
    <source>
        <dbReference type="Pfam" id="PF17389"/>
    </source>
</evidence>
<dbReference type="InterPro" id="IPR008902">
    <property type="entry name" value="Rhamnosid_concanavalin"/>
</dbReference>
<evidence type="ECO:0000256" key="3">
    <source>
        <dbReference type="ARBA" id="ARBA00022801"/>
    </source>
</evidence>
<evidence type="ECO:0000259" key="5">
    <source>
        <dbReference type="Pfam" id="PF05592"/>
    </source>
</evidence>
<dbReference type="KEGG" id="hhy:Halhy_4949"/>
<dbReference type="InterPro" id="IPR012341">
    <property type="entry name" value="6hp_glycosidase-like_sf"/>
</dbReference>
<feature type="signal peptide" evidence="4">
    <location>
        <begin position="1"/>
        <end position="19"/>
    </location>
</feature>
<dbReference type="Pfam" id="PF25788">
    <property type="entry name" value="Ig_Rha78A_N"/>
    <property type="match status" value="1"/>
</dbReference>
<evidence type="ECO:0000259" key="8">
    <source>
        <dbReference type="Pfam" id="PF17390"/>
    </source>
</evidence>
<dbReference type="InterPro" id="IPR008928">
    <property type="entry name" value="6-hairpin_glycosidase_sf"/>
</dbReference>
<dbReference type="AlphaFoldDB" id="F4L068"/>
<feature type="domain" description="Alpha-L-rhamnosidase C-terminal" evidence="8">
    <location>
        <begin position="802"/>
        <end position="874"/>
    </location>
</feature>
<keyword evidence="4" id="KW-0732">Signal</keyword>
<dbReference type="Proteomes" id="UP000008461">
    <property type="component" value="Chromosome"/>
</dbReference>
<dbReference type="eggNOG" id="COG3408">
    <property type="taxonomic scope" value="Bacteria"/>
</dbReference>
<organism evidence="9 10">
    <name type="scientific">Haliscomenobacter hydrossis (strain ATCC 27775 / DSM 1100 / LMG 10767 / O)</name>
    <dbReference type="NCBI Taxonomy" id="760192"/>
    <lineage>
        <taxon>Bacteria</taxon>
        <taxon>Pseudomonadati</taxon>
        <taxon>Bacteroidota</taxon>
        <taxon>Saprospiria</taxon>
        <taxon>Saprospirales</taxon>
        <taxon>Haliscomenobacteraceae</taxon>
        <taxon>Haliscomenobacter</taxon>
    </lineage>
</organism>
<keyword evidence="10" id="KW-1185">Reference proteome</keyword>
<dbReference type="InterPro" id="IPR013737">
    <property type="entry name" value="Bac_rhamnosid_N"/>
</dbReference>
<name>F4L068_HALH1</name>
<dbReference type="InterPro" id="IPR035398">
    <property type="entry name" value="Bac_rhamnosid_C"/>
</dbReference>
<evidence type="ECO:0000313" key="9">
    <source>
        <dbReference type="EMBL" id="AEE52777.1"/>
    </source>
</evidence>
<protein>
    <recommendedName>
        <fullName evidence="2">alpha-L-rhamnosidase</fullName>
        <ecNumber evidence="2">3.2.1.40</ecNumber>
    </recommendedName>
</protein>
<evidence type="ECO:0000259" key="6">
    <source>
        <dbReference type="Pfam" id="PF08531"/>
    </source>
</evidence>
<reference key="2">
    <citation type="submission" date="2011-04" db="EMBL/GenBank/DDBJ databases">
        <title>Complete sequence of chromosome of Haliscomenobacter hydrossis DSM 1100.</title>
        <authorList>
            <consortium name="US DOE Joint Genome Institute (JGI-PGF)"/>
            <person name="Lucas S."/>
            <person name="Han J."/>
            <person name="Lapidus A."/>
            <person name="Bruce D."/>
            <person name="Goodwin L."/>
            <person name="Pitluck S."/>
            <person name="Peters L."/>
            <person name="Kyrpides N."/>
            <person name="Mavromatis K."/>
            <person name="Ivanova N."/>
            <person name="Ovchinnikova G."/>
            <person name="Pagani I."/>
            <person name="Daligault H."/>
            <person name="Detter J.C."/>
            <person name="Han C."/>
            <person name="Land M."/>
            <person name="Hauser L."/>
            <person name="Markowitz V."/>
            <person name="Cheng J.-F."/>
            <person name="Hugenholtz P."/>
            <person name="Woyke T."/>
            <person name="Wu D."/>
            <person name="Verbarg S."/>
            <person name="Frueling A."/>
            <person name="Brambilla E."/>
            <person name="Klenk H.-P."/>
            <person name="Eisen J.A."/>
        </authorList>
    </citation>
    <scope>NUCLEOTIDE SEQUENCE</scope>
    <source>
        <strain>DSM 1100</strain>
    </source>
</reference>
<feature type="chain" id="PRO_5003310505" description="alpha-L-rhamnosidase" evidence="4">
    <location>
        <begin position="20"/>
        <end position="902"/>
    </location>
</feature>
<evidence type="ECO:0000256" key="2">
    <source>
        <dbReference type="ARBA" id="ARBA00012652"/>
    </source>
</evidence>
<reference evidence="9 10" key="1">
    <citation type="journal article" date="2011" name="Stand. Genomic Sci.">
        <title>Complete genome sequence of Haliscomenobacter hydrossis type strain (O).</title>
        <authorList>
            <consortium name="US DOE Joint Genome Institute (JGI-PGF)"/>
            <person name="Daligault H."/>
            <person name="Lapidus A."/>
            <person name="Zeytun A."/>
            <person name="Nolan M."/>
            <person name="Lucas S."/>
            <person name="Del Rio T.G."/>
            <person name="Tice H."/>
            <person name="Cheng J.F."/>
            <person name="Tapia R."/>
            <person name="Han C."/>
            <person name="Goodwin L."/>
            <person name="Pitluck S."/>
            <person name="Liolios K."/>
            <person name="Pagani I."/>
            <person name="Ivanova N."/>
            <person name="Huntemann M."/>
            <person name="Mavromatis K."/>
            <person name="Mikhailova N."/>
            <person name="Pati A."/>
            <person name="Chen A."/>
            <person name="Palaniappan K."/>
            <person name="Land M."/>
            <person name="Hauser L."/>
            <person name="Brambilla E.M."/>
            <person name="Rohde M."/>
            <person name="Verbarg S."/>
            <person name="Goker M."/>
            <person name="Bristow J."/>
            <person name="Eisen J.A."/>
            <person name="Markowitz V."/>
            <person name="Hugenholtz P."/>
            <person name="Kyrpides N.C."/>
            <person name="Klenk H.P."/>
            <person name="Woyke T."/>
        </authorList>
    </citation>
    <scope>NUCLEOTIDE SEQUENCE [LARGE SCALE GENOMIC DNA]</scope>
    <source>
        <strain evidence="10">ATCC 27775 / DSM 1100 / LMG 10767 / O</strain>
    </source>
</reference>
<dbReference type="STRING" id="760192.Halhy_4949"/>
<accession>F4L068</accession>
<dbReference type="PANTHER" id="PTHR33307:SF6">
    <property type="entry name" value="ALPHA-RHAMNOSIDASE (EUROFUNG)-RELATED"/>
    <property type="match status" value="1"/>
</dbReference>
<dbReference type="EC" id="3.2.1.40" evidence="2"/>
<feature type="domain" description="Bacterial alpha-L-rhamnosidase N-terminal" evidence="6">
    <location>
        <begin position="165"/>
        <end position="335"/>
    </location>
</feature>
<evidence type="ECO:0000313" key="10">
    <source>
        <dbReference type="Proteomes" id="UP000008461"/>
    </source>
</evidence>
<proteinExistence type="predicted"/>
<dbReference type="GO" id="GO:0030596">
    <property type="term" value="F:alpha-L-rhamnosidase activity"/>
    <property type="evidence" value="ECO:0007669"/>
    <property type="project" value="UniProtKB-EC"/>
</dbReference>
<dbReference type="InterPro" id="IPR016007">
    <property type="entry name" value="Alpha_rhamnosid"/>
</dbReference>
<dbReference type="InterPro" id="IPR035396">
    <property type="entry name" value="Bac_rhamnosid6H"/>
</dbReference>
<dbReference type="Pfam" id="PF17390">
    <property type="entry name" value="Bac_rhamnosid_C"/>
    <property type="match status" value="1"/>
</dbReference>
<dbReference type="Pfam" id="PF17389">
    <property type="entry name" value="Bac_rhamnosid6H"/>
    <property type="match status" value="1"/>
</dbReference>
<comment type="catalytic activity">
    <reaction evidence="1">
        <text>Hydrolysis of terminal non-reducing alpha-L-rhamnose residues in alpha-L-rhamnosides.</text>
        <dbReference type="EC" id="3.2.1.40"/>
    </reaction>
</comment>
<evidence type="ECO:0000256" key="1">
    <source>
        <dbReference type="ARBA" id="ARBA00001445"/>
    </source>
</evidence>
<dbReference type="GO" id="GO:0005975">
    <property type="term" value="P:carbohydrate metabolic process"/>
    <property type="evidence" value="ECO:0007669"/>
    <property type="project" value="InterPro"/>
</dbReference>
<dbReference type="Pfam" id="PF05592">
    <property type="entry name" value="Bac_rhamnosid"/>
    <property type="match status" value="1"/>
</dbReference>
<dbReference type="Gene3D" id="2.60.120.260">
    <property type="entry name" value="Galactose-binding domain-like"/>
    <property type="match status" value="2"/>
</dbReference>
<dbReference type="EMBL" id="CP002691">
    <property type="protein sequence ID" value="AEE52777.1"/>
    <property type="molecule type" value="Genomic_DNA"/>
</dbReference>
<dbReference type="HOGENOM" id="CLU_002926_1_1_10"/>
<dbReference type="Pfam" id="PF08531">
    <property type="entry name" value="Bac_rhamnosid_N"/>
    <property type="match status" value="1"/>
</dbReference>
<dbReference type="Gene3D" id="2.60.40.10">
    <property type="entry name" value="Immunoglobulins"/>
    <property type="match status" value="1"/>
</dbReference>
<gene>
    <name evidence="9" type="ordered locus">Halhy_4949</name>
</gene>
<dbReference type="Gene3D" id="2.60.420.10">
    <property type="entry name" value="Maltose phosphorylase, domain 3"/>
    <property type="match status" value="1"/>
</dbReference>
<dbReference type="SUPFAM" id="SSF48208">
    <property type="entry name" value="Six-hairpin glycosidases"/>
    <property type="match status" value="1"/>
</dbReference>
<dbReference type="RefSeq" id="WP_013767312.1">
    <property type="nucleotide sequence ID" value="NC_015510.1"/>
</dbReference>
<dbReference type="PIRSF" id="PIRSF010631">
    <property type="entry name" value="A-rhamnsds"/>
    <property type="match status" value="1"/>
</dbReference>
<feature type="domain" description="Alpha-L-rhamnosidase concanavalin-like" evidence="5">
    <location>
        <begin position="345"/>
        <end position="445"/>
    </location>
</feature>
<evidence type="ECO:0000256" key="4">
    <source>
        <dbReference type="SAM" id="SignalP"/>
    </source>
</evidence>